<dbReference type="EMBL" id="RBIL01000001">
    <property type="protein sequence ID" value="RKQ90296.1"/>
    <property type="molecule type" value="Genomic_DNA"/>
</dbReference>
<reference evidence="1 2" key="1">
    <citation type="submission" date="2018-10" db="EMBL/GenBank/DDBJ databases">
        <title>Genomic Encyclopedia of Archaeal and Bacterial Type Strains, Phase II (KMG-II): from individual species to whole genera.</title>
        <authorList>
            <person name="Goeker M."/>
        </authorList>
    </citation>
    <scope>NUCLEOTIDE SEQUENCE [LARGE SCALE GENOMIC DNA]</scope>
    <source>
        <strain evidence="1 2">DSM 14954</strain>
    </source>
</reference>
<comment type="caution">
    <text evidence="1">The sequence shown here is derived from an EMBL/GenBank/DDBJ whole genome shotgun (WGS) entry which is preliminary data.</text>
</comment>
<dbReference type="AlphaFoldDB" id="A0A660L7E0"/>
<organism evidence="1 2">
    <name type="scientific">Solirubrobacter pauli</name>
    <dbReference type="NCBI Taxonomy" id="166793"/>
    <lineage>
        <taxon>Bacteria</taxon>
        <taxon>Bacillati</taxon>
        <taxon>Actinomycetota</taxon>
        <taxon>Thermoleophilia</taxon>
        <taxon>Solirubrobacterales</taxon>
        <taxon>Solirubrobacteraceae</taxon>
        <taxon>Solirubrobacter</taxon>
    </lineage>
</organism>
<dbReference type="RefSeq" id="WP_170178747.1">
    <property type="nucleotide sequence ID" value="NZ_RBIL01000001.1"/>
</dbReference>
<keyword evidence="2" id="KW-1185">Reference proteome</keyword>
<evidence type="ECO:0000313" key="1">
    <source>
        <dbReference type="EMBL" id="RKQ90296.1"/>
    </source>
</evidence>
<evidence type="ECO:0000313" key="2">
    <source>
        <dbReference type="Proteomes" id="UP000278962"/>
    </source>
</evidence>
<gene>
    <name evidence="1" type="ORF">C8N24_0096</name>
</gene>
<dbReference type="Proteomes" id="UP000278962">
    <property type="component" value="Unassembled WGS sequence"/>
</dbReference>
<name>A0A660L7E0_9ACTN</name>
<sequence>MTAIVGVAAGTMPSGCSASWRVDRLDVRLRVRGREVDQAVRITPPVVVPCAR</sequence>
<accession>A0A660L7E0</accession>
<protein>
    <submittedName>
        <fullName evidence="1">Uncharacterized protein</fullName>
    </submittedName>
</protein>
<proteinExistence type="predicted"/>